<dbReference type="HOGENOM" id="CLU_976367_0_0_3"/>
<dbReference type="AlphaFoldDB" id="K9UM50"/>
<evidence type="ECO:0000259" key="2">
    <source>
        <dbReference type="Pfam" id="PF01551"/>
    </source>
</evidence>
<accession>K9UM50</accession>
<reference evidence="3 4" key="1">
    <citation type="submission" date="2012-05" db="EMBL/GenBank/DDBJ databases">
        <title>Finished chromosome of genome of Chamaesiphon sp. PCC 6605.</title>
        <authorList>
            <consortium name="US DOE Joint Genome Institute"/>
            <person name="Gugger M."/>
            <person name="Coursin T."/>
            <person name="Rippka R."/>
            <person name="Tandeau De Marsac N."/>
            <person name="Huntemann M."/>
            <person name="Wei C.-L."/>
            <person name="Han J."/>
            <person name="Detter J.C."/>
            <person name="Han C."/>
            <person name="Tapia R."/>
            <person name="Chen A."/>
            <person name="Kyrpides N."/>
            <person name="Mavromatis K."/>
            <person name="Markowitz V."/>
            <person name="Szeto E."/>
            <person name="Ivanova N."/>
            <person name="Pagani I."/>
            <person name="Pati A."/>
            <person name="Goodwin L."/>
            <person name="Nordberg H.P."/>
            <person name="Cantor M.N."/>
            <person name="Hua S.X."/>
            <person name="Woyke T."/>
            <person name="Kerfeld C.A."/>
        </authorList>
    </citation>
    <scope>NUCLEOTIDE SEQUENCE [LARGE SCALE GENOMIC DNA]</scope>
    <source>
        <strain evidence="4">ATCC 27169 / PCC 6605</strain>
    </source>
</reference>
<dbReference type="eggNOG" id="COG0739">
    <property type="taxonomic scope" value="Bacteria"/>
</dbReference>
<dbReference type="SUPFAM" id="SSF51261">
    <property type="entry name" value="Duplicated hybrid motif"/>
    <property type="match status" value="1"/>
</dbReference>
<sequence length="330" mass="35211">MLKPETTQKVKLVHSLTAHQDVLARQASSIVTPEQPVGWVKIASLLGNHRSRTSTVMLGLTVLMGIFSVPANYPDTVAAAESFQNAAPVSSATEISPVTSNGYIDQLHGDVSAMQAKYDRSPSVLVAQSLPRAYPASVANRTDVNSLQFSGETSVPIEVAQPRTRSFNRPVATARPSFNDRSDSEYDFDNPEDRLPTNRNGVSSIGFAWPAAGTLTSRFGRRWGRMHKGIDIAGPVGTPINAAADGVVIVAGWKSGGYGNLVEIRHSDGTTTRYGHNSQISVSVGQNVRQGQLIARMGSTGRSTGSHLHFEIRPNGGSAVNPIAFLPANL</sequence>
<evidence type="ECO:0000313" key="4">
    <source>
        <dbReference type="Proteomes" id="UP000010366"/>
    </source>
</evidence>
<organism evidence="3 4">
    <name type="scientific">Chamaesiphon minutus (strain ATCC 27169 / PCC 6605)</name>
    <dbReference type="NCBI Taxonomy" id="1173020"/>
    <lineage>
        <taxon>Bacteria</taxon>
        <taxon>Bacillati</taxon>
        <taxon>Cyanobacteriota</taxon>
        <taxon>Cyanophyceae</taxon>
        <taxon>Gomontiellales</taxon>
        <taxon>Chamaesiphonaceae</taxon>
        <taxon>Chamaesiphon</taxon>
    </lineage>
</organism>
<feature type="region of interest" description="Disordered" evidence="1">
    <location>
        <begin position="173"/>
        <end position="199"/>
    </location>
</feature>
<dbReference type="EMBL" id="CP003600">
    <property type="protein sequence ID" value="AFY95885.1"/>
    <property type="molecule type" value="Genomic_DNA"/>
</dbReference>
<evidence type="ECO:0000313" key="3">
    <source>
        <dbReference type="EMBL" id="AFY95885.1"/>
    </source>
</evidence>
<dbReference type="InterPro" id="IPR011055">
    <property type="entry name" value="Dup_hybrid_motif"/>
</dbReference>
<dbReference type="Pfam" id="PF01551">
    <property type="entry name" value="Peptidase_M23"/>
    <property type="match status" value="1"/>
</dbReference>
<dbReference type="PATRIC" id="fig|1173020.3.peg.5703"/>
<proteinExistence type="predicted"/>
<gene>
    <name evidence="3" type="ORF">Cha6605_4978</name>
</gene>
<dbReference type="PANTHER" id="PTHR21666:SF270">
    <property type="entry name" value="MUREIN HYDROLASE ACTIVATOR ENVC"/>
    <property type="match status" value="1"/>
</dbReference>
<evidence type="ECO:0000256" key="1">
    <source>
        <dbReference type="SAM" id="MobiDB-lite"/>
    </source>
</evidence>
<dbReference type="PANTHER" id="PTHR21666">
    <property type="entry name" value="PEPTIDASE-RELATED"/>
    <property type="match status" value="1"/>
</dbReference>
<dbReference type="Proteomes" id="UP000010366">
    <property type="component" value="Chromosome"/>
</dbReference>
<dbReference type="STRING" id="1173020.Cha6605_4978"/>
<dbReference type="GO" id="GO:0004222">
    <property type="term" value="F:metalloendopeptidase activity"/>
    <property type="evidence" value="ECO:0007669"/>
    <property type="project" value="TreeGrafter"/>
</dbReference>
<dbReference type="CDD" id="cd12797">
    <property type="entry name" value="M23_peptidase"/>
    <property type="match status" value="1"/>
</dbReference>
<protein>
    <submittedName>
        <fullName evidence="3">Metalloendopeptidase-like membrane protein</fullName>
    </submittedName>
</protein>
<dbReference type="InterPro" id="IPR016047">
    <property type="entry name" value="M23ase_b-sheet_dom"/>
</dbReference>
<dbReference type="KEGG" id="cmp:Cha6605_4978"/>
<dbReference type="Gene3D" id="2.70.70.10">
    <property type="entry name" value="Glucose Permease (Domain IIA)"/>
    <property type="match status" value="1"/>
</dbReference>
<feature type="domain" description="M23ase beta-sheet core" evidence="2">
    <location>
        <begin position="225"/>
        <end position="322"/>
    </location>
</feature>
<keyword evidence="4" id="KW-1185">Reference proteome</keyword>
<name>K9UM50_CHAP6</name>
<dbReference type="InterPro" id="IPR050570">
    <property type="entry name" value="Cell_wall_metabolism_enzyme"/>
</dbReference>